<reference evidence="1 2" key="1">
    <citation type="submission" date="2015-10" db="EMBL/GenBank/DDBJ databases">
        <title>Pseudomonas helleri sp. nov. and Pseudomonas weihenstephanensis sp. nov., isolated from raw cows milk.</title>
        <authorList>
            <person name="Von Neubeck M."/>
            <person name="Huptas C."/>
            <person name="Wenning M."/>
            <person name="Scherer S."/>
        </authorList>
    </citation>
    <scope>NUCLEOTIDE SEQUENCE [LARGE SCALE GENOMIC DNA]</scope>
    <source>
        <strain evidence="1 2">BSTT44</strain>
    </source>
</reference>
<evidence type="ECO:0000313" key="2">
    <source>
        <dbReference type="Proteomes" id="UP000050342"/>
    </source>
</evidence>
<comment type="caution">
    <text evidence="1">The sequence shown here is derived from an EMBL/GenBank/DDBJ whole genome shotgun (WGS) entry which is preliminary data.</text>
</comment>
<dbReference type="AlphaFoldDB" id="A0A0Q0XP02"/>
<dbReference type="SUPFAM" id="SSF56235">
    <property type="entry name" value="N-terminal nucleophile aminohydrolases (Ntn hydrolases)"/>
    <property type="match status" value="1"/>
</dbReference>
<name>A0A0Q0XP02_9PSED</name>
<keyword evidence="2" id="KW-1185">Reference proteome</keyword>
<dbReference type="EMBL" id="LLWH01000221">
    <property type="protein sequence ID" value="KQB51797.1"/>
    <property type="molecule type" value="Genomic_DNA"/>
</dbReference>
<dbReference type="Pfam" id="PF01019">
    <property type="entry name" value="G_glu_transpept"/>
    <property type="match status" value="1"/>
</dbReference>
<dbReference type="Proteomes" id="UP000050342">
    <property type="component" value="Unassembled WGS sequence"/>
</dbReference>
<proteinExistence type="predicted"/>
<dbReference type="InterPro" id="IPR029055">
    <property type="entry name" value="Ntn_hydrolases_N"/>
</dbReference>
<dbReference type="STRING" id="1563157.AQS70_16715"/>
<evidence type="ECO:0008006" key="3">
    <source>
        <dbReference type="Google" id="ProtNLM"/>
    </source>
</evidence>
<dbReference type="InterPro" id="IPR052896">
    <property type="entry name" value="GGT-like_enzyme"/>
</dbReference>
<protein>
    <recommendedName>
        <fullName evidence="3">Gamma-glutamyltranspeptidase</fullName>
    </recommendedName>
</protein>
<sequence length="459" mass="50037">MTFNLPHLCGLGGDAIIMQSRHHHLEVFNGTGKTAAHQHHASYLDKGMALIPRRGIYSTMVYGCPSAYDRYTQHHDIDLNRIVHHLLSHDLTHGLVASESLSRTFLSALNETSAQTRFSQWSHYFTHRHDVKARHQQTFSTLGREGFSSLYRGVLAEHVFDALSACDPSLYTADDFSDFTPNRSEIRTTCFMQASISAHGSNSPWRELFILLKLYQLSAQDTVLLTPRQFCTAAGLIDSLLATQSLTQRDNDTTLSEWAALIYQQLKDDALEIVAQASKPSHTVFIACAEADGTLTGITNSIFTPLGALFEIDKTGILLANRAFSFNGPDIASTFKGTSPAKHTTNCVRVTTASQTFIIGTSGGPVQSQTLAFIINKIVNENCSVQSAIAAPRYANLGCHPKTHCTTYLSESAQADPVFTYTHGLSEKLGVVQLAGINTQTGLVFAAADPRSTGVALAV</sequence>
<gene>
    <name evidence="1" type="ORF">AQS70_16715</name>
</gene>
<organism evidence="1 2">
    <name type="scientific">Pseudomonas endophytica</name>
    <dbReference type="NCBI Taxonomy" id="1563157"/>
    <lineage>
        <taxon>Bacteria</taxon>
        <taxon>Pseudomonadati</taxon>
        <taxon>Pseudomonadota</taxon>
        <taxon>Gammaproteobacteria</taxon>
        <taxon>Pseudomonadales</taxon>
        <taxon>Pseudomonadaceae</taxon>
        <taxon>Pseudomonas</taxon>
    </lineage>
</organism>
<dbReference type="Gene3D" id="3.60.20.40">
    <property type="match status" value="1"/>
</dbReference>
<accession>A0A0Q0XP02</accession>
<dbReference type="PANTHER" id="PTHR43881">
    <property type="entry name" value="GAMMA-GLUTAMYLTRANSPEPTIDASE (AFU_ORTHOLOGUE AFUA_4G13580)"/>
    <property type="match status" value="1"/>
</dbReference>
<dbReference type="PANTHER" id="PTHR43881:SF1">
    <property type="entry name" value="GAMMA-GLUTAMYLTRANSPEPTIDASE (AFU_ORTHOLOGUE AFUA_4G13580)"/>
    <property type="match status" value="1"/>
</dbReference>
<evidence type="ECO:0000313" key="1">
    <source>
        <dbReference type="EMBL" id="KQB51797.1"/>
    </source>
</evidence>
<dbReference type="InterPro" id="IPR043137">
    <property type="entry name" value="GGT_ssub_C"/>
</dbReference>